<dbReference type="Pfam" id="PF12771">
    <property type="entry name" value="SusD-like_2"/>
    <property type="match status" value="2"/>
</dbReference>
<comment type="caution">
    <text evidence="1">The sequence shown here is derived from an EMBL/GenBank/DDBJ whole genome shotgun (WGS) entry which is preliminary data.</text>
</comment>
<gene>
    <name evidence="1" type="ORF">OU798_22835</name>
</gene>
<dbReference type="RefSeq" id="WP_343335528.1">
    <property type="nucleotide sequence ID" value="NZ_JAPOHD010000067.1"/>
</dbReference>
<dbReference type="Proteomes" id="UP001145087">
    <property type="component" value="Unassembled WGS sequence"/>
</dbReference>
<protein>
    <submittedName>
        <fullName evidence="1">SusD/RagB family nutrient-binding outer membrane lipoprotein</fullName>
    </submittedName>
</protein>
<accession>A0A9X3FIA6</accession>
<dbReference type="InterPro" id="IPR011990">
    <property type="entry name" value="TPR-like_helical_dom_sf"/>
</dbReference>
<dbReference type="Gene3D" id="1.25.40.390">
    <property type="match status" value="1"/>
</dbReference>
<dbReference type="EMBL" id="JAPOHD010000067">
    <property type="protein sequence ID" value="MCY1723203.1"/>
    <property type="molecule type" value="Genomic_DNA"/>
</dbReference>
<keyword evidence="1" id="KW-0449">Lipoprotein</keyword>
<evidence type="ECO:0000313" key="2">
    <source>
        <dbReference type="Proteomes" id="UP001145087"/>
    </source>
</evidence>
<reference evidence="1" key="1">
    <citation type="submission" date="2022-11" db="EMBL/GenBank/DDBJ databases">
        <title>Marilongibacter aestuarii gen. nov., sp. nov., isolated from tidal flat sediment.</title>
        <authorList>
            <person name="Jiayan W."/>
        </authorList>
    </citation>
    <scope>NUCLEOTIDE SEQUENCE</scope>
    <source>
        <strain evidence="1">Z1-6</strain>
    </source>
</reference>
<dbReference type="SUPFAM" id="SSF48452">
    <property type="entry name" value="TPR-like"/>
    <property type="match status" value="1"/>
</dbReference>
<keyword evidence="2" id="KW-1185">Reference proteome</keyword>
<organism evidence="1 2">
    <name type="scientific">Draconibacterium aestuarii</name>
    <dbReference type="NCBI Taxonomy" id="2998507"/>
    <lineage>
        <taxon>Bacteria</taxon>
        <taxon>Pseudomonadati</taxon>
        <taxon>Bacteroidota</taxon>
        <taxon>Bacteroidia</taxon>
        <taxon>Marinilabiliales</taxon>
        <taxon>Prolixibacteraceae</taxon>
        <taxon>Draconibacterium</taxon>
    </lineage>
</organism>
<dbReference type="AlphaFoldDB" id="A0A9X3FIA6"/>
<dbReference type="PROSITE" id="PS51257">
    <property type="entry name" value="PROKAR_LIPOPROTEIN"/>
    <property type="match status" value="1"/>
</dbReference>
<name>A0A9X3FIA6_9BACT</name>
<proteinExistence type="predicted"/>
<sequence>MNKIKNSFIIVLTFALAFVISCKDLDDLNVNPNGVDPNNADLNLLMPTIITKVGETVVSLGFGDIAGVMQHTQFDGWSSGHNDYDWDNQDKSWSAYYSILRNADEYHKKAIEGDYEFHQGVSLIFRAYTFGLITDLWGDAPYSEALKAEEGTEYFAPKFDDQKDIYLGILEDLETANTLLSKSSDDYKNVNNTQDVLYAGDVTKWRKLANSLALRYYMRLSEKEPSIAQAGINKITSDPSTYPLIILAEDDASVSYIGSSKDDDWPSNTVFDTSTSGTYMRNKLCSTLVDALQALNDPRLGVWANKIEIPLVLVSGEGIDRIVDGKREISQDIVDDYEAAWGVGIDYDSEYVGIPPSVFAASQYNLNPYLEQGVYNPHCSHLNDRYKETSGPLLLMRLMSAAEVNFILSEAALYGWISGNAEDYYAEGIKQSLTSWDVEGEFEDYIGNATFEGLESIITQKWIASWTAAAESWFDYRRTGLPDLQTGESAKREALPLRFYYHYDDEIAKNTANAEAAIAKLEPTQYKGSDVSNNSAWSKMWLLQGTNKPY</sequence>
<dbReference type="InterPro" id="IPR041662">
    <property type="entry name" value="SusD-like_2"/>
</dbReference>
<evidence type="ECO:0000313" key="1">
    <source>
        <dbReference type="EMBL" id="MCY1723203.1"/>
    </source>
</evidence>